<dbReference type="InterPro" id="IPR044855">
    <property type="entry name" value="CoA-Trfase_III_dom3_sf"/>
</dbReference>
<accession>A0A5E4LYZ9</accession>
<dbReference type="Pfam" id="PF02515">
    <property type="entry name" value="CoA_transf_3"/>
    <property type="match status" value="1"/>
</dbReference>
<reference evidence="2 3" key="1">
    <citation type="submission" date="2019-08" db="EMBL/GenBank/DDBJ databases">
        <authorList>
            <person name="Alioto T."/>
            <person name="Alioto T."/>
            <person name="Gomez Garrido J."/>
        </authorList>
    </citation>
    <scope>NUCLEOTIDE SEQUENCE [LARGE SCALE GENOMIC DNA]</scope>
</reference>
<dbReference type="PANTHER" id="PTHR48228">
    <property type="entry name" value="SUCCINYL-COA--D-CITRAMALATE COA-TRANSFERASE"/>
    <property type="match status" value="1"/>
</dbReference>
<evidence type="ECO:0000256" key="1">
    <source>
        <dbReference type="ARBA" id="ARBA00008383"/>
    </source>
</evidence>
<dbReference type="InterPro" id="IPR003673">
    <property type="entry name" value="CoA-Trfase_fam_III"/>
</dbReference>
<organism evidence="2 3">
    <name type="scientific">Cinara cedri</name>
    <dbReference type="NCBI Taxonomy" id="506608"/>
    <lineage>
        <taxon>Eukaryota</taxon>
        <taxon>Metazoa</taxon>
        <taxon>Ecdysozoa</taxon>
        <taxon>Arthropoda</taxon>
        <taxon>Hexapoda</taxon>
        <taxon>Insecta</taxon>
        <taxon>Pterygota</taxon>
        <taxon>Neoptera</taxon>
        <taxon>Paraneoptera</taxon>
        <taxon>Hemiptera</taxon>
        <taxon>Sternorrhyncha</taxon>
        <taxon>Aphidomorpha</taxon>
        <taxon>Aphidoidea</taxon>
        <taxon>Aphididae</taxon>
        <taxon>Lachninae</taxon>
        <taxon>Cinara</taxon>
    </lineage>
</organism>
<dbReference type="InterPro" id="IPR023606">
    <property type="entry name" value="CoA-Trfase_III_dom_1_sf"/>
</dbReference>
<dbReference type="Gene3D" id="3.40.50.10540">
    <property type="entry name" value="Crotonobetainyl-coa:carnitine coa-transferase, domain 1"/>
    <property type="match status" value="1"/>
</dbReference>
<keyword evidence="2" id="KW-0808">Transferase</keyword>
<evidence type="ECO:0000313" key="2">
    <source>
        <dbReference type="EMBL" id="VVC25022.1"/>
    </source>
</evidence>
<comment type="similarity">
    <text evidence="1">Belongs to the CoA-transferase III family.</text>
</comment>
<dbReference type="GO" id="GO:0005739">
    <property type="term" value="C:mitochondrion"/>
    <property type="evidence" value="ECO:0007669"/>
    <property type="project" value="TreeGrafter"/>
</dbReference>
<dbReference type="SUPFAM" id="SSF89796">
    <property type="entry name" value="CoA-transferase family III (CaiB/BaiF)"/>
    <property type="match status" value="1"/>
</dbReference>
<dbReference type="GO" id="GO:0008206">
    <property type="term" value="P:bile acid metabolic process"/>
    <property type="evidence" value="ECO:0007669"/>
    <property type="project" value="TreeGrafter"/>
</dbReference>
<sequence length="376" mass="41522">MPLKGLNVLEFSGLAPVPAIGHILVDFGANVTVVQRNLVDMGIARLINCGKKSIGVNLKHPQGVKIIKKLITETDILLEPFRPGVMEKLGLGPNVLMEENPRLIYTRLNGYGSYGEYSQRAGHDINFLAMSGLLSLYGSKKPKGPANFSEFAGGSLVCVMGICMAIIERYRSGKGQVVDANITEGISYVGSWLYCSQNSVIWGNGKGQNLLDGGVHFYDTYETKDGKWMAVGAIEPEFYKLFIEGLGLDIDKIEQFNNSDSNREIIARTFKEKTREEWSKIFDSKDACVTPVLDIDEVDQHSHNASRNSFIRKDNTLLPVPAPKLNITPGISRANEPIATYGQHNSEVLKSIGYSQIEISNLLKNGIIFEETKSKF</sequence>
<name>A0A5E4LYZ9_9HEMI</name>
<protein>
    <submittedName>
        <fullName evidence="2">CoA-transferase family III domain,CoA-transferase family III</fullName>
    </submittedName>
</protein>
<dbReference type="InterPro" id="IPR050509">
    <property type="entry name" value="CoA-transferase_III"/>
</dbReference>
<dbReference type="OrthoDB" id="16747at2759"/>
<dbReference type="Proteomes" id="UP000325440">
    <property type="component" value="Unassembled WGS sequence"/>
</dbReference>
<gene>
    <name evidence="2" type="ORF">CINCED_3A024659</name>
</gene>
<dbReference type="PANTHER" id="PTHR48228:SF5">
    <property type="entry name" value="ALPHA-METHYLACYL-COA RACEMASE"/>
    <property type="match status" value="1"/>
</dbReference>
<keyword evidence="3" id="KW-1185">Reference proteome</keyword>
<dbReference type="GO" id="GO:0008111">
    <property type="term" value="F:alpha-methylacyl-CoA racemase activity"/>
    <property type="evidence" value="ECO:0007669"/>
    <property type="project" value="TreeGrafter"/>
</dbReference>
<dbReference type="Gene3D" id="3.30.1540.10">
    <property type="entry name" value="formyl-coa transferase, domain 3"/>
    <property type="match status" value="1"/>
</dbReference>
<dbReference type="EMBL" id="CABPRJ010000008">
    <property type="protein sequence ID" value="VVC25022.1"/>
    <property type="molecule type" value="Genomic_DNA"/>
</dbReference>
<proteinExistence type="inferred from homology"/>
<dbReference type="AlphaFoldDB" id="A0A5E4LYZ9"/>
<dbReference type="GO" id="GO:0016740">
    <property type="term" value="F:transferase activity"/>
    <property type="evidence" value="ECO:0007669"/>
    <property type="project" value="UniProtKB-KW"/>
</dbReference>
<evidence type="ECO:0000313" key="3">
    <source>
        <dbReference type="Proteomes" id="UP000325440"/>
    </source>
</evidence>